<organism evidence="10 11">
    <name type="scientific">Rhizobium deserti</name>
    <dbReference type="NCBI Taxonomy" id="2547961"/>
    <lineage>
        <taxon>Bacteria</taxon>
        <taxon>Pseudomonadati</taxon>
        <taxon>Pseudomonadota</taxon>
        <taxon>Alphaproteobacteria</taxon>
        <taxon>Hyphomicrobiales</taxon>
        <taxon>Rhizobiaceae</taxon>
        <taxon>Rhizobium/Agrobacterium group</taxon>
        <taxon>Rhizobium</taxon>
    </lineage>
</organism>
<keyword evidence="5 10" id="KW-0808">Transferase</keyword>
<dbReference type="Proteomes" id="UP000295238">
    <property type="component" value="Unassembled WGS sequence"/>
</dbReference>
<evidence type="ECO:0000313" key="11">
    <source>
        <dbReference type="Proteomes" id="UP000295238"/>
    </source>
</evidence>
<dbReference type="SUPFAM" id="SSF48452">
    <property type="entry name" value="TPR-like"/>
    <property type="match status" value="1"/>
</dbReference>
<evidence type="ECO:0000256" key="2">
    <source>
        <dbReference type="ARBA" id="ARBA00005386"/>
    </source>
</evidence>
<evidence type="ECO:0000256" key="3">
    <source>
        <dbReference type="ARBA" id="ARBA00011970"/>
    </source>
</evidence>
<dbReference type="OrthoDB" id="146908at2"/>
<dbReference type="Gene3D" id="3.40.50.2000">
    <property type="entry name" value="Glycogen Phosphorylase B"/>
    <property type="match status" value="1"/>
</dbReference>
<feature type="repeat" description="TPR" evidence="8">
    <location>
        <begin position="3"/>
        <end position="36"/>
    </location>
</feature>
<dbReference type="InterPro" id="IPR019734">
    <property type="entry name" value="TPR_rpt"/>
</dbReference>
<name>A0A4R5UGQ5_9HYPH</name>
<comment type="pathway">
    <text evidence="1">Protein modification; protein glycosylation.</text>
</comment>
<reference evidence="10 11" key="1">
    <citation type="submission" date="2019-03" db="EMBL/GenBank/DDBJ databases">
        <title>Rhizobium sp. nov., an bacterium isolated from biocrust in Mu Us Desert.</title>
        <authorList>
            <person name="Lixiong L."/>
        </authorList>
    </citation>
    <scope>NUCLEOTIDE SEQUENCE [LARGE SCALE GENOMIC DNA]</scope>
    <source>
        <strain evidence="10 11">SPY-1</strain>
    </source>
</reference>
<gene>
    <name evidence="10" type="ORF">E2F50_12590</name>
</gene>
<dbReference type="EC" id="2.4.1.255" evidence="3"/>
<comment type="caution">
    <text evidence="10">The sequence shown here is derived from an EMBL/GenBank/DDBJ whole genome shotgun (WGS) entry which is preliminary data.</text>
</comment>
<keyword evidence="4" id="KW-0328">Glycosyltransferase</keyword>
<keyword evidence="6" id="KW-0677">Repeat</keyword>
<protein>
    <recommendedName>
        <fullName evidence="3">protein O-GlcNAc transferase</fullName>
        <ecNumber evidence="3">2.4.1.255</ecNumber>
    </recommendedName>
</protein>
<evidence type="ECO:0000256" key="1">
    <source>
        <dbReference type="ARBA" id="ARBA00004922"/>
    </source>
</evidence>
<evidence type="ECO:0000256" key="6">
    <source>
        <dbReference type="ARBA" id="ARBA00022737"/>
    </source>
</evidence>
<dbReference type="PANTHER" id="PTHR44998">
    <property type="match status" value="1"/>
</dbReference>
<dbReference type="PANTHER" id="PTHR44998:SF1">
    <property type="entry name" value="UDP-N-ACETYLGLUCOSAMINE--PEPTIDE N-ACETYLGLUCOSAMINYLTRANSFERASE 110 KDA SUBUNIT"/>
    <property type="match status" value="1"/>
</dbReference>
<dbReference type="RefSeq" id="WP_133316524.1">
    <property type="nucleotide sequence ID" value="NZ_SMTL01000003.1"/>
</dbReference>
<dbReference type="AlphaFoldDB" id="A0A4R5UGQ5"/>
<dbReference type="Pfam" id="PF13844">
    <property type="entry name" value="Glyco_transf_41"/>
    <property type="match status" value="2"/>
</dbReference>
<evidence type="ECO:0000256" key="4">
    <source>
        <dbReference type="ARBA" id="ARBA00022676"/>
    </source>
</evidence>
<sequence>MNPQISYPAASASFKAGNYTQALATLNRLLEISPDARTYALLARTLDELGLKAEAAKAYMLASDQGGQSASDYLIEGIRLHFAAGNKDEALALSSRLPPKLRMAPDVAFVIASIMFERRQLKIAGVFKEILMKSDKLEHMQLGVRIALASWDVFRPSDIETARILLSRLPNDNRVRLVYLTFCREHNKFDVIERQQPLIEKAIASGETDFLRNDSPFFNINWNGEERINVLAQGNTPPFDPAVTQLRRARPHNWGNKIRIGYVSSDLFDLHATMKLLRQVLELHDRSQFDVTLFCHTKPELLQKNKADRNAWGEVVTILDMTNQQAAEEIRRREIDILVDLKGHTNGNRTILFNMALAPIQVTWLGFPGPVTNVDLDYAIGDPIVLPMSSAPFYREKFCRLPDSYQPNDPINRPLPVPASRKELGLPEDAFVFASFNASRKISLEAIKAWVKILKRTPGSVMALLHHSDESQAFLRKKFVDSGISASRVFFMRKVDFQLHINRIPAADLGLDTFPYNGHTTTSEQLWAGLPVLAVKGTNFASRVSESLLTAVGVPELVATTIDGYIDRAVHLYGNRGELDAFRQKIEANRFVSPLFDADRFRQHLETAFRTMVERAKAGLEPDHFDVPALPARKEAFLSR</sequence>
<evidence type="ECO:0000256" key="8">
    <source>
        <dbReference type="PROSITE-ProRule" id="PRU00339"/>
    </source>
</evidence>
<feature type="domain" description="O-GlcNAc transferase C-terminal" evidence="9">
    <location>
        <begin position="419"/>
        <end position="604"/>
    </location>
</feature>
<dbReference type="SUPFAM" id="SSF53756">
    <property type="entry name" value="UDP-Glycosyltransferase/glycogen phosphorylase"/>
    <property type="match status" value="1"/>
</dbReference>
<dbReference type="GO" id="GO:0097363">
    <property type="term" value="F:protein O-acetylglucosaminyltransferase activity"/>
    <property type="evidence" value="ECO:0007669"/>
    <property type="project" value="UniProtKB-EC"/>
</dbReference>
<dbReference type="InterPro" id="IPR029489">
    <property type="entry name" value="OGT/SEC/SPY_C"/>
</dbReference>
<dbReference type="PROSITE" id="PS50005">
    <property type="entry name" value="TPR"/>
    <property type="match status" value="1"/>
</dbReference>
<evidence type="ECO:0000256" key="5">
    <source>
        <dbReference type="ARBA" id="ARBA00022679"/>
    </source>
</evidence>
<feature type="domain" description="O-GlcNAc transferase C-terminal" evidence="9">
    <location>
        <begin position="254"/>
        <end position="405"/>
    </location>
</feature>
<evidence type="ECO:0000259" key="9">
    <source>
        <dbReference type="Pfam" id="PF13844"/>
    </source>
</evidence>
<comment type="similarity">
    <text evidence="2">Belongs to the glycosyltransferase 41 family. O-GlcNAc transferase subfamily.</text>
</comment>
<dbReference type="InterPro" id="IPR011990">
    <property type="entry name" value="TPR-like_helical_dom_sf"/>
</dbReference>
<proteinExistence type="inferred from homology"/>
<evidence type="ECO:0000313" key="10">
    <source>
        <dbReference type="EMBL" id="TDK35101.1"/>
    </source>
</evidence>
<dbReference type="EMBL" id="SMTL01000003">
    <property type="protein sequence ID" value="TDK35101.1"/>
    <property type="molecule type" value="Genomic_DNA"/>
</dbReference>
<evidence type="ECO:0000256" key="7">
    <source>
        <dbReference type="ARBA" id="ARBA00022803"/>
    </source>
</evidence>
<dbReference type="Gene3D" id="3.40.50.11380">
    <property type="match status" value="1"/>
</dbReference>
<accession>A0A4R5UGQ5</accession>
<dbReference type="Gene3D" id="1.25.40.10">
    <property type="entry name" value="Tetratricopeptide repeat domain"/>
    <property type="match status" value="1"/>
</dbReference>
<keyword evidence="11" id="KW-1185">Reference proteome</keyword>
<keyword evidence="7 8" id="KW-0802">TPR repeat</keyword>